<dbReference type="EMBL" id="CP059165">
    <property type="protein sequence ID" value="QLL05699.1"/>
    <property type="molecule type" value="Genomic_DNA"/>
</dbReference>
<evidence type="ECO:0000313" key="2">
    <source>
        <dbReference type="EMBL" id="QLL05699.1"/>
    </source>
</evidence>
<dbReference type="Gene3D" id="3.40.50.720">
    <property type="entry name" value="NAD(P)-binding Rossmann-like Domain"/>
    <property type="match status" value="1"/>
</dbReference>
<reference evidence="3" key="3">
    <citation type="submission" date="2023-07" db="EMBL/GenBank/DDBJ databases">
        <title>Description of Mycobacterium gordonae subsp. intergordonae subsp.nov. and Mycobacterium gordonae subsp. gordonae subsp. nov.</title>
        <authorList>
            <person name="Huang H."/>
        </authorList>
    </citation>
    <scope>NUCLEOTIDE SEQUENCE [LARGE SCALE GENOMIC DNA]</scope>
    <source>
        <strain evidence="3">24</strain>
    </source>
</reference>
<accession>A0A7D6IPA4</accession>
<reference evidence="3" key="1">
    <citation type="submission" date="2020-07" db="EMBL/GenBank/DDBJ databases">
        <title>Description of Mycobacterium gordonae subsp. intergordonae subsp.nov. and Mycobacterium gordonae subsp. gordonae subsp. nov.</title>
        <authorList>
            <person name="Yu X."/>
        </authorList>
    </citation>
    <scope>NUCLEOTIDE SEQUENCE [LARGE SCALE GENOMIC DNA]</scope>
    <source>
        <strain evidence="3">24</strain>
    </source>
</reference>
<proteinExistence type="predicted"/>
<dbReference type="GO" id="GO:0004029">
    <property type="term" value="F:aldehyde dehydrogenase (NAD+) activity"/>
    <property type="evidence" value="ECO:0007669"/>
    <property type="project" value="TreeGrafter"/>
</dbReference>
<dbReference type="SUPFAM" id="SSF51735">
    <property type="entry name" value="NAD(P)-binding Rossmann-fold domains"/>
    <property type="match status" value="1"/>
</dbReference>
<sequence length="107" mass="11509">MRIAVTGGTGYVGAHMVNGLLAAGQSVRLLVEPGWSNDMLLRRLRASGDLSLLEGDLRAPDIADRLLDGCDAVVHAAGVVGTDDRRERLIWETNALASERIMQRGVE</sequence>
<name>A0A7D6IPA4_9MYCO</name>
<dbReference type="Proteomes" id="UP000510682">
    <property type="component" value="Chromosome"/>
</dbReference>
<reference evidence="2 3" key="2">
    <citation type="submission" date="2020-07" db="EMBL/GenBank/DDBJ databases">
        <authorList>
            <person name="Yu X."/>
        </authorList>
    </citation>
    <scope>NUCLEOTIDE SEQUENCE [LARGE SCALE GENOMIC DNA]</scope>
    <source>
        <strain evidence="3">24</strain>
    </source>
</reference>
<evidence type="ECO:0000313" key="3">
    <source>
        <dbReference type="Proteomes" id="UP000510682"/>
    </source>
</evidence>
<dbReference type="AlphaFoldDB" id="A0A7D6IPA4"/>
<keyword evidence="3" id="KW-1185">Reference proteome</keyword>
<dbReference type="Pfam" id="PF01370">
    <property type="entry name" value="Epimerase"/>
    <property type="match status" value="1"/>
</dbReference>
<protein>
    <submittedName>
        <fullName evidence="2">NAD-dependent epimerase/dehydratase family protein</fullName>
    </submittedName>
</protein>
<dbReference type="RefSeq" id="WP_180914135.1">
    <property type="nucleotide sequence ID" value="NZ_CP059165.1"/>
</dbReference>
<organism evidence="2 3">
    <name type="scientific">Mycobacterium vicinigordonae</name>
    <dbReference type="NCBI Taxonomy" id="1719132"/>
    <lineage>
        <taxon>Bacteria</taxon>
        <taxon>Bacillati</taxon>
        <taxon>Actinomycetota</taxon>
        <taxon>Actinomycetes</taxon>
        <taxon>Mycobacteriales</taxon>
        <taxon>Mycobacteriaceae</taxon>
        <taxon>Mycobacterium</taxon>
    </lineage>
</organism>
<dbReference type="PANTHER" id="PTHR48079">
    <property type="entry name" value="PROTEIN YEEZ"/>
    <property type="match status" value="1"/>
</dbReference>
<dbReference type="InterPro" id="IPR051783">
    <property type="entry name" value="NAD(P)-dependent_oxidoreduct"/>
</dbReference>
<dbReference type="GO" id="GO:0005737">
    <property type="term" value="C:cytoplasm"/>
    <property type="evidence" value="ECO:0007669"/>
    <property type="project" value="TreeGrafter"/>
</dbReference>
<dbReference type="InterPro" id="IPR036291">
    <property type="entry name" value="NAD(P)-bd_dom_sf"/>
</dbReference>
<evidence type="ECO:0000259" key="1">
    <source>
        <dbReference type="Pfam" id="PF01370"/>
    </source>
</evidence>
<gene>
    <name evidence="2" type="ORF">H0P51_17930</name>
</gene>
<dbReference type="PANTHER" id="PTHR48079:SF6">
    <property type="entry name" value="NAD(P)-BINDING DOMAIN-CONTAINING PROTEIN-RELATED"/>
    <property type="match status" value="1"/>
</dbReference>
<dbReference type="InterPro" id="IPR001509">
    <property type="entry name" value="Epimerase_deHydtase"/>
</dbReference>
<dbReference type="KEGG" id="mgor:H0P51_17930"/>
<feature type="domain" description="NAD-dependent epimerase/dehydratase" evidence="1">
    <location>
        <begin position="3"/>
        <end position="102"/>
    </location>
</feature>